<proteinExistence type="predicted"/>
<dbReference type="OrthoDB" id="7223136at2"/>
<keyword evidence="1" id="KW-0472">Membrane</keyword>
<organism evidence="2 3">
    <name type="scientific">Gluconobacter wancherniae NBRC 103581</name>
    <dbReference type="NCBI Taxonomy" id="656744"/>
    <lineage>
        <taxon>Bacteria</taxon>
        <taxon>Pseudomonadati</taxon>
        <taxon>Pseudomonadota</taxon>
        <taxon>Alphaproteobacteria</taxon>
        <taxon>Acetobacterales</taxon>
        <taxon>Acetobacteraceae</taxon>
        <taxon>Gluconobacter</taxon>
    </lineage>
</organism>
<protein>
    <submittedName>
        <fullName evidence="2">Uncharacterized protein</fullName>
    </submittedName>
</protein>
<dbReference type="EMBL" id="BJUZ01000001">
    <property type="protein sequence ID" value="GEK92796.1"/>
    <property type="molecule type" value="Genomic_DNA"/>
</dbReference>
<name>A0A511AXC6_9PROT</name>
<gene>
    <name evidence="2" type="ORF">GWA01_05660</name>
</gene>
<keyword evidence="3" id="KW-1185">Reference proteome</keyword>
<feature type="transmembrane region" description="Helical" evidence="1">
    <location>
        <begin position="7"/>
        <end position="30"/>
    </location>
</feature>
<comment type="caution">
    <text evidence="2">The sequence shown here is derived from an EMBL/GenBank/DDBJ whole genome shotgun (WGS) entry which is preliminary data.</text>
</comment>
<evidence type="ECO:0000256" key="1">
    <source>
        <dbReference type="SAM" id="Phobius"/>
    </source>
</evidence>
<evidence type="ECO:0000313" key="2">
    <source>
        <dbReference type="EMBL" id="GEK92796.1"/>
    </source>
</evidence>
<dbReference type="Proteomes" id="UP000321230">
    <property type="component" value="Unassembled WGS sequence"/>
</dbReference>
<sequence length="148" mass="16624">MRREQKLLLAFAAIVLIPVSIVWFVAWPLIHAWHLPVVVAGEMTEPGERVLTDSEAKNANLWLQSHTTGWGPVGERPPAMGKPPHKITPNVVLVMKSAEKEPLIVSLWRFDHGSDVMGIQTMVNGPFRMQSYKEADVTDLLPEDVRVR</sequence>
<evidence type="ECO:0000313" key="3">
    <source>
        <dbReference type="Proteomes" id="UP000321230"/>
    </source>
</evidence>
<keyword evidence="1" id="KW-0812">Transmembrane</keyword>
<accession>A0A511AXC6</accession>
<keyword evidence="1" id="KW-1133">Transmembrane helix</keyword>
<dbReference type="AlphaFoldDB" id="A0A511AXC6"/>
<dbReference type="RefSeq" id="WP_146793803.1">
    <property type="nucleotide sequence ID" value="NZ_BARC01000005.1"/>
</dbReference>
<reference evidence="2 3" key="1">
    <citation type="submission" date="2019-07" db="EMBL/GenBank/DDBJ databases">
        <title>Whole genome shotgun sequence of Gluconobacter wancherniae NBRC 103581.</title>
        <authorList>
            <person name="Hosoyama A."/>
            <person name="Uohara A."/>
            <person name="Ohji S."/>
            <person name="Ichikawa N."/>
        </authorList>
    </citation>
    <scope>NUCLEOTIDE SEQUENCE [LARGE SCALE GENOMIC DNA]</scope>
    <source>
        <strain evidence="2 3">NBRC 103581</strain>
    </source>
</reference>